<proteinExistence type="inferred from homology"/>
<keyword evidence="7" id="KW-1185">Reference proteome</keyword>
<evidence type="ECO:0000256" key="1">
    <source>
        <dbReference type="ARBA" id="ARBA00022801"/>
    </source>
</evidence>
<feature type="chain" id="PRO_5010696233" evidence="4">
    <location>
        <begin position="18"/>
        <end position="338"/>
    </location>
</feature>
<evidence type="ECO:0000313" key="6">
    <source>
        <dbReference type="EMBL" id="GAP91550.1"/>
    </source>
</evidence>
<dbReference type="OrthoDB" id="199103at2759"/>
<evidence type="ECO:0000256" key="3">
    <source>
        <dbReference type="PROSITE-ProRule" id="PRU01100"/>
    </source>
</evidence>
<name>A0A1W2TSN7_ROSNE</name>
<evidence type="ECO:0000313" key="7">
    <source>
        <dbReference type="Proteomes" id="UP000054516"/>
    </source>
</evidence>
<dbReference type="SUPFAM" id="SSF51445">
    <property type="entry name" value="(Trans)glycosidases"/>
    <property type="match status" value="1"/>
</dbReference>
<keyword evidence="4" id="KW-0732">Signal</keyword>
<reference evidence="6" key="1">
    <citation type="submission" date="2016-03" db="EMBL/GenBank/DDBJ databases">
        <title>Draft genome sequence of Rosellinia necatrix.</title>
        <authorList>
            <person name="Kanematsu S."/>
        </authorList>
    </citation>
    <scope>NUCLEOTIDE SEQUENCE [LARGE SCALE GENOMIC DNA]</scope>
    <source>
        <strain evidence="6">W97</strain>
    </source>
</reference>
<gene>
    <name evidence="6" type="ORF">SAMD00023353_6500440</name>
</gene>
<dbReference type="InterPro" id="IPR017853">
    <property type="entry name" value="GH"/>
</dbReference>
<sequence length="338" mass="37339">MHFSRLLGLIQACSVIAIPLVSQTETETRSLSSRAGKTYLNIGQNYASEWDSFASRVKTPAGISVYGDIYGGELNTDSQNILTRYAGSHSGNVVVGLSWKDAMTFNGYTQFQGAKLCNDITSGKFDANLRKFAQYLGRFPNVKYLLRIDYEVSGNLFANTNPSGFDSSTFDLTAYPKAFAHVRQVISGVISNVQYVFHPVRGSASMLYPGDNVVDLQGFSIFNNDVCLPVGPTTNCEGQTLDPNVLADIKFAKKPKIIAESAVQPPASRDPNTIITYLTRVKSMVETYDFAGWTYINSDWNAHGWDAATWGDSRIETNAPVLQWFQQNILSNSRYTFG</sequence>
<evidence type="ECO:0000259" key="5">
    <source>
        <dbReference type="PROSITE" id="PS51764"/>
    </source>
</evidence>
<dbReference type="Proteomes" id="UP000054516">
    <property type="component" value="Unassembled WGS sequence"/>
</dbReference>
<feature type="active site" description="Nucleophile" evidence="3">
    <location>
        <position position="260"/>
    </location>
</feature>
<evidence type="ECO:0000256" key="2">
    <source>
        <dbReference type="ARBA" id="ARBA00023295"/>
    </source>
</evidence>
<dbReference type="InterPro" id="IPR022790">
    <property type="entry name" value="GH26_dom"/>
</dbReference>
<keyword evidence="2 3" id="KW-0326">Glycosidase</keyword>
<dbReference type="Gene3D" id="3.20.20.80">
    <property type="entry name" value="Glycosidases"/>
    <property type="match status" value="1"/>
</dbReference>
<dbReference type="PROSITE" id="PS51764">
    <property type="entry name" value="GH26"/>
    <property type="match status" value="1"/>
</dbReference>
<feature type="domain" description="GH26" evidence="5">
    <location>
        <begin position="26"/>
        <end position="319"/>
    </location>
</feature>
<dbReference type="AlphaFoldDB" id="A0A1W2TSN7"/>
<dbReference type="EMBL" id="DF977510">
    <property type="protein sequence ID" value="GAP91550.1"/>
    <property type="molecule type" value="Genomic_DNA"/>
</dbReference>
<feature type="active site" description="Proton donor" evidence="3">
    <location>
        <position position="151"/>
    </location>
</feature>
<dbReference type="GO" id="GO:0004553">
    <property type="term" value="F:hydrolase activity, hydrolyzing O-glycosyl compounds"/>
    <property type="evidence" value="ECO:0007669"/>
    <property type="project" value="InterPro"/>
</dbReference>
<comment type="similarity">
    <text evidence="3">Belongs to the glycosyl hydrolase 26 family.</text>
</comment>
<feature type="signal peptide" evidence="4">
    <location>
        <begin position="1"/>
        <end position="17"/>
    </location>
</feature>
<accession>A0A1W2TSN7</accession>
<organism evidence="6">
    <name type="scientific">Rosellinia necatrix</name>
    <name type="common">White root-rot fungus</name>
    <dbReference type="NCBI Taxonomy" id="77044"/>
    <lineage>
        <taxon>Eukaryota</taxon>
        <taxon>Fungi</taxon>
        <taxon>Dikarya</taxon>
        <taxon>Ascomycota</taxon>
        <taxon>Pezizomycotina</taxon>
        <taxon>Sordariomycetes</taxon>
        <taxon>Xylariomycetidae</taxon>
        <taxon>Xylariales</taxon>
        <taxon>Xylariaceae</taxon>
        <taxon>Rosellinia</taxon>
    </lineage>
</organism>
<protein>
    <submittedName>
        <fullName evidence="6">Putative endoglucanase H</fullName>
    </submittedName>
</protein>
<evidence type="ECO:0000256" key="4">
    <source>
        <dbReference type="SAM" id="SignalP"/>
    </source>
</evidence>
<keyword evidence="1 3" id="KW-0378">Hydrolase</keyword>